<dbReference type="SUPFAM" id="SSF53822">
    <property type="entry name" value="Periplasmic binding protein-like I"/>
    <property type="match status" value="1"/>
</dbReference>
<dbReference type="Proteomes" id="UP001152795">
    <property type="component" value="Unassembled WGS sequence"/>
</dbReference>
<keyword evidence="4" id="KW-0732">Signal</keyword>
<dbReference type="InterPro" id="IPR028082">
    <property type="entry name" value="Peripla_BP_I"/>
</dbReference>
<dbReference type="Pfam" id="PF01094">
    <property type="entry name" value="ANF_receptor"/>
    <property type="match status" value="1"/>
</dbReference>
<dbReference type="InterPro" id="IPR038550">
    <property type="entry name" value="GPCR_3_9-Cys_sf"/>
</dbReference>
<comment type="caution">
    <text evidence="12">The sequence shown here is derived from an EMBL/GenBank/DDBJ whole genome shotgun (WGS) entry which is preliminary data.</text>
</comment>
<gene>
    <name evidence="12" type="ORF">PACLA_8A018121</name>
</gene>
<keyword evidence="8 12" id="KW-0675">Receptor</keyword>
<dbReference type="InterPro" id="IPR050726">
    <property type="entry name" value="mGluR"/>
</dbReference>
<dbReference type="InterPro" id="IPR017978">
    <property type="entry name" value="GPCR_3_C"/>
</dbReference>
<keyword evidence="7" id="KW-0472">Membrane</keyword>
<keyword evidence="2" id="KW-1003">Cell membrane</keyword>
<protein>
    <submittedName>
        <fullName evidence="12">Extracellular calcium-sensing receptor-like</fullName>
    </submittedName>
</protein>
<dbReference type="PANTHER" id="PTHR24060">
    <property type="entry name" value="METABOTROPIC GLUTAMATE RECEPTOR"/>
    <property type="match status" value="1"/>
</dbReference>
<evidence type="ECO:0000256" key="5">
    <source>
        <dbReference type="ARBA" id="ARBA00022989"/>
    </source>
</evidence>
<evidence type="ECO:0000256" key="11">
    <source>
        <dbReference type="ARBA" id="ARBA00038492"/>
    </source>
</evidence>
<evidence type="ECO:0000256" key="3">
    <source>
        <dbReference type="ARBA" id="ARBA00022692"/>
    </source>
</evidence>
<keyword evidence="13" id="KW-1185">Reference proteome</keyword>
<dbReference type="Gene3D" id="2.10.50.30">
    <property type="entry name" value="GPCR, family 3, nine cysteines domain"/>
    <property type="match status" value="1"/>
</dbReference>
<evidence type="ECO:0000313" key="12">
    <source>
        <dbReference type="EMBL" id="CAB3997918.1"/>
    </source>
</evidence>
<evidence type="ECO:0000313" key="13">
    <source>
        <dbReference type="Proteomes" id="UP001152795"/>
    </source>
</evidence>
<evidence type="ECO:0000256" key="4">
    <source>
        <dbReference type="ARBA" id="ARBA00022729"/>
    </source>
</evidence>
<proteinExistence type="inferred from homology"/>
<dbReference type="Pfam" id="PF00003">
    <property type="entry name" value="7tm_3"/>
    <property type="match status" value="1"/>
</dbReference>
<dbReference type="EMBL" id="CACRXK020003227">
    <property type="protein sequence ID" value="CAB3997918.1"/>
    <property type="molecule type" value="Genomic_DNA"/>
</dbReference>
<organism evidence="12 13">
    <name type="scientific">Paramuricea clavata</name>
    <name type="common">Red gorgonian</name>
    <name type="synonym">Violescent sea-whip</name>
    <dbReference type="NCBI Taxonomy" id="317549"/>
    <lineage>
        <taxon>Eukaryota</taxon>
        <taxon>Metazoa</taxon>
        <taxon>Cnidaria</taxon>
        <taxon>Anthozoa</taxon>
        <taxon>Octocorallia</taxon>
        <taxon>Malacalcyonacea</taxon>
        <taxon>Plexauridae</taxon>
        <taxon>Paramuricea</taxon>
    </lineage>
</organism>
<dbReference type="GO" id="GO:0005886">
    <property type="term" value="C:plasma membrane"/>
    <property type="evidence" value="ECO:0007669"/>
    <property type="project" value="UniProtKB-SubCell"/>
</dbReference>
<dbReference type="GO" id="GO:0004930">
    <property type="term" value="F:G protein-coupled receptor activity"/>
    <property type="evidence" value="ECO:0007669"/>
    <property type="project" value="UniProtKB-KW"/>
</dbReference>
<dbReference type="AlphaFoldDB" id="A0A7D9DZK9"/>
<dbReference type="FunFam" id="2.10.50.30:FF:000004">
    <property type="entry name" value="Taste receptor type 1 member 3-like protein"/>
    <property type="match status" value="1"/>
</dbReference>
<dbReference type="GO" id="GO:0050909">
    <property type="term" value="P:sensory perception of taste"/>
    <property type="evidence" value="ECO:0007669"/>
    <property type="project" value="UniProtKB-ARBA"/>
</dbReference>
<accession>A0A7D9DZK9</accession>
<dbReference type="PROSITE" id="PS50259">
    <property type="entry name" value="G_PROTEIN_RECEP_F3_4"/>
    <property type="match status" value="1"/>
</dbReference>
<comment type="similarity">
    <text evidence="11">Belongs to the G-protein coupled receptor 3 family. TAS1R subfamily.</text>
</comment>
<evidence type="ECO:0000256" key="8">
    <source>
        <dbReference type="ARBA" id="ARBA00023170"/>
    </source>
</evidence>
<keyword evidence="9" id="KW-0325">Glycoprotein</keyword>
<keyword evidence="10" id="KW-0807">Transducer</keyword>
<dbReference type="CDD" id="cd06350">
    <property type="entry name" value="PBP1_GPCR_family_C-like"/>
    <property type="match status" value="1"/>
</dbReference>
<dbReference type="Pfam" id="PF07562">
    <property type="entry name" value="NCD3G"/>
    <property type="match status" value="1"/>
</dbReference>
<dbReference type="Gene3D" id="3.40.50.2300">
    <property type="match status" value="2"/>
</dbReference>
<dbReference type="InterPro" id="IPR000337">
    <property type="entry name" value="GPCR_3"/>
</dbReference>
<keyword evidence="6" id="KW-0297">G-protein coupled receptor</keyword>
<keyword evidence="5" id="KW-1133">Transmembrane helix</keyword>
<dbReference type="InterPro" id="IPR011500">
    <property type="entry name" value="GPCR_3_9-Cys_dom"/>
</dbReference>
<evidence type="ECO:0000256" key="9">
    <source>
        <dbReference type="ARBA" id="ARBA00023180"/>
    </source>
</evidence>
<name>A0A7D9DZK9_PARCT</name>
<reference evidence="12" key="1">
    <citation type="submission" date="2020-04" db="EMBL/GenBank/DDBJ databases">
        <authorList>
            <person name="Alioto T."/>
            <person name="Alioto T."/>
            <person name="Gomez Garrido J."/>
        </authorList>
    </citation>
    <scope>NUCLEOTIDE SEQUENCE</scope>
    <source>
        <strain evidence="12">A484AB</strain>
    </source>
</reference>
<dbReference type="InterPro" id="IPR001828">
    <property type="entry name" value="ANF_lig-bd_rcpt"/>
</dbReference>
<evidence type="ECO:0000256" key="10">
    <source>
        <dbReference type="ARBA" id="ARBA00023224"/>
    </source>
</evidence>
<keyword evidence="3" id="KW-0812">Transmembrane</keyword>
<sequence length="831" mass="92900">MGDTTASTILKSENIKHRSIVPALPNANFNQTPHRRRHSASKTFGTNITLGYDIRDSVNNADVALDAALDFTTLRKRPKASNSLRECECFENTTQPYVVALIGGARSEISQRVNTIVGASSLPQISYSSTSVSLSNKTKYRTFLRTIPPDNFQARAMADIVKNYGWSYVATVASDEVYGHLGVQGFHEEARNRNICIPTQLQFHFNTISDDSKRDIKYIVSELKVDTKTNVIVLFCDWPQAVAVLTEAQKQGMTGKTWIASESWGFNERIYNFDISTVGGVLGVVAHDARLELFEKHLDNLNPNTTNNPWLIEYFRAKSCTVGNKDGKIDPSLNATTMQKDQASYAIDAVYTVVLGLLEYMKCGKTDGADCLKDIDLEKLKEFMLKVNTTGIGERLINYDKHGNPGVIHYHISNLQPDSTAKNGKRFVLVGSWSNGQLHITRPIYWNGGRNTTPISRCSSPCPPGHSSVKGDVSCCWKCVLCPPGQFKIGIGNQECDSCHEGFIPDSNRTRCMRIPEEFIRWDSVTSVILVSLSLCGVLVTSFMFGVYFKYRKTPIVKAASRYPSLVLLVSIAIMFALPLLYIGRPNIAMCHIQPIAFGLLMTLASSLILTKTFRLIQIFNNIVANLKDQPLVTVKMVIVMVALEVILIALFLDRRPIQVNTVVEDASVPIDCGASAKDLHTAVLLYNWLLALICAVMAFRARSLPANFKEARLISFAMFTFSVIWLLFLIVFSGSIISHFSTYICVAILATALDFVVCMFAPKIFVILFRPELNEVRLVRADIYRYAVKQTNARVRIHQMWSQRTDRMRTQLEGSLPQSQPAHIFQESKL</sequence>
<dbReference type="FunFam" id="3.40.50.2300:FF:000016">
    <property type="entry name" value="Taste 1 receptor member 2"/>
    <property type="match status" value="1"/>
</dbReference>
<evidence type="ECO:0000256" key="7">
    <source>
        <dbReference type="ARBA" id="ARBA00023136"/>
    </source>
</evidence>
<dbReference type="OrthoDB" id="5984008at2759"/>
<dbReference type="CDD" id="cd13953">
    <property type="entry name" value="7tm_classC_mGluR-like"/>
    <property type="match status" value="1"/>
</dbReference>
<evidence type="ECO:0000256" key="6">
    <source>
        <dbReference type="ARBA" id="ARBA00023040"/>
    </source>
</evidence>
<evidence type="ECO:0000256" key="2">
    <source>
        <dbReference type="ARBA" id="ARBA00022475"/>
    </source>
</evidence>
<evidence type="ECO:0000256" key="1">
    <source>
        <dbReference type="ARBA" id="ARBA00004651"/>
    </source>
</evidence>
<comment type="subcellular location">
    <subcellularLocation>
        <location evidence="1">Cell membrane</location>
        <topology evidence="1">Multi-pass membrane protein</topology>
    </subcellularLocation>
</comment>
<dbReference type="PRINTS" id="PR00248">
    <property type="entry name" value="GPCRMGR"/>
</dbReference>